<evidence type="ECO:0000313" key="1">
    <source>
        <dbReference type="EMBL" id="TKW02763.1"/>
    </source>
</evidence>
<accession>A0A4U6TP34</accession>
<dbReference type="Gramene" id="TKW02763">
    <property type="protein sequence ID" value="TKW02763"/>
    <property type="gene ID" value="SEVIR_8G261400v2"/>
</dbReference>
<evidence type="ECO:0000313" key="2">
    <source>
        <dbReference type="Proteomes" id="UP000298652"/>
    </source>
</evidence>
<keyword evidence="2" id="KW-1185">Reference proteome</keyword>
<dbReference type="Proteomes" id="UP000298652">
    <property type="component" value="Chromosome 8"/>
</dbReference>
<dbReference type="EMBL" id="CM016559">
    <property type="protein sequence ID" value="TKW02763.1"/>
    <property type="molecule type" value="Genomic_DNA"/>
</dbReference>
<proteinExistence type="predicted"/>
<sequence>MATADPRLRHEAGTVSEIPFTPSLSGARHGARRAVALGIAGARDAAAPSPSVISAAFGPACSPSRAPPLASTCGGRCLPVPPGATPRSPVALRGCLLVCGRWRAVGQPIIALPADWRAWSKSVLALRCMLGVCQNACLASSLFSSGTS</sequence>
<reference evidence="1" key="1">
    <citation type="submission" date="2019-03" db="EMBL/GenBank/DDBJ databases">
        <title>WGS assembly of Setaria viridis.</title>
        <authorList>
            <person name="Huang P."/>
            <person name="Jenkins J."/>
            <person name="Grimwood J."/>
            <person name="Barry K."/>
            <person name="Healey A."/>
            <person name="Mamidi S."/>
            <person name="Sreedasyam A."/>
            <person name="Shu S."/>
            <person name="Feldman M."/>
            <person name="Wu J."/>
            <person name="Yu Y."/>
            <person name="Chen C."/>
            <person name="Johnson J."/>
            <person name="Rokhsar D."/>
            <person name="Baxter I."/>
            <person name="Schmutz J."/>
            <person name="Brutnell T."/>
            <person name="Kellogg E."/>
        </authorList>
    </citation>
    <scope>NUCLEOTIDE SEQUENCE [LARGE SCALE GENOMIC DNA]</scope>
</reference>
<dbReference type="AlphaFoldDB" id="A0A4U6TP34"/>
<organism evidence="1 2">
    <name type="scientific">Setaria viridis</name>
    <name type="common">Green bristlegrass</name>
    <name type="synonym">Setaria italica subsp. viridis</name>
    <dbReference type="NCBI Taxonomy" id="4556"/>
    <lineage>
        <taxon>Eukaryota</taxon>
        <taxon>Viridiplantae</taxon>
        <taxon>Streptophyta</taxon>
        <taxon>Embryophyta</taxon>
        <taxon>Tracheophyta</taxon>
        <taxon>Spermatophyta</taxon>
        <taxon>Magnoliopsida</taxon>
        <taxon>Liliopsida</taxon>
        <taxon>Poales</taxon>
        <taxon>Poaceae</taxon>
        <taxon>PACMAD clade</taxon>
        <taxon>Panicoideae</taxon>
        <taxon>Panicodae</taxon>
        <taxon>Paniceae</taxon>
        <taxon>Cenchrinae</taxon>
        <taxon>Setaria</taxon>
    </lineage>
</organism>
<name>A0A4U6TP34_SETVI</name>
<protein>
    <submittedName>
        <fullName evidence="1">Uncharacterized protein</fullName>
    </submittedName>
</protein>
<gene>
    <name evidence="1" type="ORF">SEVIR_8G261400v2</name>
</gene>